<dbReference type="GeneID" id="73339117"/>
<evidence type="ECO:0000256" key="1">
    <source>
        <dbReference type="SAM" id="MobiDB-lite"/>
    </source>
</evidence>
<feature type="region of interest" description="Disordered" evidence="1">
    <location>
        <begin position="182"/>
        <end position="206"/>
    </location>
</feature>
<reference evidence="2" key="1">
    <citation type="journal article" date="2021" name="Mol. Plant Microbe Interact.">
        <title>Complete Genome Sequence of the Plant-Pathogenic Fungus Colletotrichum lupini.</title>
        <authorList>
            <person name="Baroncelli R."/>
            <person name="Pensec F."/>
            <person name="Da Lio D."/>
            <person name="Boufleur T."/>
            <person name="Vicente I."/>
            <person name="Sarrocco S."/>
            <person name="Picot A."/>
            <person name="Baraldi E."/>
            <person name="Sukno S."/>
            <person name="Thon M."/>
            <person name="Le Floch G."/>
        </authorList>
    </citation>
    <scope>NUCLEOTIDE SEQUENCE</scope>
    <source>
        <strain evidence="2">IMI 504893</strain>
    </source>
</reference>
<dbReference type="RefSeq" id="XP_049141250.1">
    <property type="nucleotide sequence ID" value="XM_049284107.1"/>
</dbReference>
<accession>A0A9Q8SLW0</accession>
<dbReference type="Proteomes" id="UP000830671">
    <property type="component" value="Chromosome 3"/>
</dbReference>
<gene>
    <name evidence="2" type="ORF">CLUP02_05098</name>
</gene>
<evidence type="ECO:0000313" key="3">
    <source>
        <dbReference type="Proteomes" id="UP000830671"/>
    </source>
</evidence>
<organism evidence="2 3">
    <name type="scientific">Colletotrichum lupini</name>
    <dbReference type="NCBI Taxonomy" id="145971"/>
    <lineage>
        <taxon>Eukaryota</taxon>
        <taxon>Fungi</taxon>
        <taxon>Dikarya</taxon>
        <taxon>Ascomycota</taxon>
        <taxon>Pezizomycotina</taxon>
        <taxon>Sordariomycetes</taxon>
        <taxon>Hypocreomycetidae</taxon>
        <taxon>Glomerellales</taxon>
        <taxon>Glomerellaceae</taxon>
        <taxon>Colletotrichum</taxon>
        <taxon>Colletotrichum acutatum species complex</taxon>
    </lineage>
</organism>
<dbReference type="KEGG" id="clup:CLUP02_05098"/>
<proteinExistence type="predicted"/>
<name>A0A9Q8SLW0_9PEZI</name>
<dbReference type="AlphaFoldDB" id="A0A9Q8SLW0"/>
<sequence length="206" mass="22366">MVPGSPTQQPNTTLVKAGILLACLGLALSCAASAPLIQFLGISFGHVDAKLQAISRAFEIKKVDRPGGSRMTERAAPSESSRIFVEPFWKLASGSNPAGRSIFAEHLISKPTVGQHQESHRTWVLPSHIVTVREDMVPDPTPYIGRCTDSFGYRLVQTLSPSAITRHLGGCKRDDNVPNMIGSSPLRADPARAIGRWAQDNDREEQ</sequence>
<protein>
    <submittedName>
        <fullName evidence="2">Uncharacterized protein</fullName>
    </submittedName>
</protein>
<dbReference type="EMBL" id="CP019475">
    <property type="protein sequence ID" value="UQC79618.1"/>
    <property type="molecule type" value="Genomic_DNA"/>
</dbReference>
<evidence type="ECO:0000313" key="2">
    <source>
        <dbReference type="EMBL" id="UQC79618.1"/>
    </source>
</evidence>
<keyword evidence="3" id="KW-1185">Reference proteome</keyword>